<dbReference type="RefSeq" id="WP_071066867.1">
    <property type="nucleotide sequence ID" value="NZ_MAXA01000268.1"/>
</dbReference>
<evidence type="ECO:0000259" key="2">
    <source>
        <dbReference type="SMART" id="SM00903"/>
    </source>
</evidence>
<dbReference type="Gene3D" id="2.30.110.10">
    <property type="entry name" value="Electron Transport, Fmn-binding Protein, Chain A"/>
    <property type="match status" value="1"/>
</dbReference>
<keyword evidence="1" id="KW-0560">Oxidoreductase</keyword>
<dbReference type="InterPro" id="IPR002563">
    <property type="entry name" value="Flavin_Rdtase-like_dom"/>
</dbReference>
<evidence type="ECO:0000313" key="3">
    <source>
        <dbReference type="EMBL" id="OHV20272.1"/>
    </source>
</evidence>
<dbReference type="GO" id="GO:0042602">
    <property type="term" value="F:riboflavin reductase (NADPH) activity"/>
    <property type="evidence" value="ECO:0007669"/>
    <property type="project" value="TreeGrafter"/>
</dbReference>
<gene>
    <name evidence="3" type="ORF">BBK14_08560</name>
</gene>
<dbReference type="SUPFAM" id="SSF50475">
    <property type="entry name" value="FMN-binding split barrel"/>
    <property type="match status" value="1"/>
</dbReference>
<dbReference type="Proteomes" id="UP000179769">
    <property type="component" value="Unassembled WGS sequence"/>
</dbReference>
<dbReference type="SMART" id="SM00903">
    <property type="entry name" value="Flavin_Reduct"/>
    <property type="match status" value="1"/>
</dbReference>
<dbReference type="PANTHER" id="PTHR30466:SF15">
    <property type="entry name" value="POSSIBLE OXIDOREDUCTASE"/>
    <property type="match status" value="1"/>
</dbReference>
<dbReference type="PANTHER" id="PTHR30466">
    <property type="entry name" value="FLAVIN REDUCTASE"/>
    <property type="match status" value="1"/>
</dbReference>
<reference evidence="4" key="1">
    <citation type="submission" date="2016-07" db="EMBL/GenBank/DDBJ databases">
        <title>Frankia sp. NRRL B-16219 Genome sequencing.</title>
        <authorList>
            <person name="Ghodhbane-Gtari F."/>
            <person name="Swanson E."/>
            <person name="Gueddou A."/>
            <person name="Louati M."/>
            <person name="Nouioui I."/>
            <person name="Hezbri K."/>
            <person name="Abebe-Akele F."/>
            <person name="Simpson S."/>
            <person name="Morris K."/>
            <person name="Thomas K."/>
            <person name="Gtari M."/>
            <person name="Tisa L.S."/>
        </authorList>
    </citation>
    <scope>NUCLEOTIDE SEQUENCE [LARGE SCALE GENOMIC DNA]</scope>
    <source>
        <strain evidence="4">NRRL B-16219</strain>
    </source>
</reference>
<dbReference type="Pfam" id="PF01613">
    <property type="entry name" value="Flavin_Reduct"/>
    <property type="match status" value="1"/>
</dbReference>
<evidence type="ECO:0000313" key="4">
    <source>
        <dbReference type="Proteomes" id="UP000179769"/>
    </source>
</evidence>
<sequence>MVEPSAFHEAVSVVSYPMAIVTTAAGGERSGCLVGFHTQCSIDPPRYLVCVSRGNHTFGVARRATHLAVHLLDVADRELSKLFGELTGDEVDKFARCRWSGGPFGMPVLAGPRAWFAGPVMTTVEVGDHTAFVIDPVAGEFHGPLRQLGFQDVRDMEPGHPA</sequence>
<organism evidence="3 4">
    <name type="scientific">Parafrankia soli</name>
    <dbReference type="NCBI Taxonomy" id="2599596"/>
    <lineage>
        <taxon>Bacteria</taxon>
        <taxon>Bacillati</taxon>
        <taxon>Actinomycetota</taxon>
        <taxon>Actinomycetes</taxon>
        <taxon>Frankiales</taxon>
        <taxon>Frankiaceae</taxon>
        <taxon>Parafrankia</taxon>
    </lineage>
</organism>
<dbReference type="AlphaFoldDB" id="A0A1S1PI33"/>
<comment type="caution">
    <text evidence="3">The sequence shown here is derived from an EMBL/GenBank/DDBJ whole genome shotgun (WGS) entry which is preliminary data.</text>
</comment>
<dbReference type="InterPro" id="IPR012349">
    <property type="entry name" value="Split_barrel_FMN-bd"/>
</dbReference>
<protein>
    <submittedName>
        <fullName evidence="3">Oxidoreductase</fullName>
    </submittedName>
</protein>
<dbReference type="OrthoDB" id="3176898at2"/>
<dbReference type="InterPro" id="IPR050268">
    <property type="entry name" value="NADH-dep_flavin_reductase"/>
</dbReference>
<dbReference type="EMBL" id="MAXA01000268">
    <property type="protein sequence ID" value="OHV20272.1"/>
    <property type="molecule type" value="Genomic_DNA"/>
</dbReference>
<accession>A0A1S1PI33</accession>
<feature type="domain" description="Flavin reductase like" evidence="2">
    <location>
        <begin position="11"/>
        <end position="154"/>
    </location>
</feature>
<keyword evidence="4" id="KW-1185">Reference proteome</keyword>
<dbReference type="GO" id="GO:0010181">
    <property type="term" value="F:FMN binding"/>
    <property type="evidence" value="ECO:0007669"/>
    <property type="project" value="InterPro"/>
</dbReference>
<evidence type="ECO:0000256" key="1">
    <source>
        <dbReference type="ARBA" id="ARBA00023002"/>
    </source>
</evidence>
<proteinExistence type="predicted"/>
<name>A0A1S1PI33_9ACTN</name>